<dbReference type="InterPro" id="IPR042274">
    <property type="entry name" value="YycH/YycI_2"/>
</dbReference>
<dbReference type="InterPro" id="IPR009996">
    <property type="entry name" value="YycH"/>
</dbReference>
<dbReference type="Proteomes" id="UP001596170">
    <property type="component" value="Unassembled WGS sequence"/>
</dbReference>
<organism evidence="3 4">
    <name type="scientific">Paenisporosarcina macmurdoensis</name>
    <dbReference type="NCBI Taxonomy" id="212659"/>
    <lineage>
        <taxon>Bacteria</taxon>
        <taxon>Bacillati</taxon>
        <taxon>Bacillota</taxon>
        <taxon>Bacilli</taxon>
        <taxon>Bacillales</taxon>
        <taxon>Caryophanaceae</taxon>
        <taxon>Paenisporosarcina</taxon>
    </lineage>
</organism>
<dbReference type="Gene3D" id="3.10.450.310">
    <property type="match status" value="1"/>
</dbReference>
<dbReference type="EMBL" id="JBHSRI010000025">
    <property type="protein sequence ID" value="MFC6040510.1"/>
    <property type="molecule type" value="Genomic_DNA"/>
</dbReference>
<comment type="caution">
    <text evidence="3">The sequence shown here is derived from an EMBL/GenBank/DDBJ whole genome shotgun (WGS) entry which is preliminary data.</text>
</comment>
<dbReference type="Gene3D" id="3.30.310.160">
    <property type="entry name" value="YycH protein, domain 2"/>
    <property type="match status" value="1"/>
</dbReference>
<sequence>MGLKYIEHAKTIFLTLLIVLSVTLTFTIWTYTPTYDTIEQTPVVNILIAESKRVDDVIKPYKMITSRENNMAGSMTPFDLERVVNVMKGWEISDLTLEDNDLTDDELNDLIGTHHRYTLFFPDDVPFPVYDNILPFSITNIPEDGFDRLIVNWNRSNNDQLKVYFASSKTNTLYSAVARDVDWELFEQKVVGPTVDFSKFTEIQRKGKLSLYVSAQDVESIRYTYYLKEIDTRRFQDALFSDPSLVRQSPVGTTNEEYSDGTSLMNVNLLERTLSFVNPSAETSVPAIPSKLVFDSLYYVNEHGGWTDEYRFAKINPATQQIDYQLYLLGYPVFSTETSTKITTFWGDPGIYNYLRPYYTLDLSLPFDTVISTLPSGEKASRVMQTLKEIDFNNVDELTPGYHLTRDNEKRLLILEPSWFYLSNNQWIRLSPEDLGGGQFGLE</sequence>
<proteinExistence type="predicted"/>
<reference evidence="4" key="1">
    <citation type="journal article" date="2019" name="Int. J. Syst. Evol. Microbiol.">
        <title>The Global Catalogue of Microorganisms (GCM) 10K type strain sequencing project: providing services to taxonomists for standard genome sequencing and annotation.</title>
        <authorList>
            <consortium name="The Broad Institute Genomics Platform"/>
            <consortium name="The Broad Institute Genome Sequencing Center for Infectious Disease"/>
            <person name="Wu L."/>
            <person name="Ma J."/>
        </authorList>
    </citation>
    <scope>NUCLEOTIDE SEQUENCE [LARGE SCALE GENOMIC DNA]</scope>
    <source>
        <strain evidence="4">CCUG 54527</strain>
    </source>
</reference>
<feature type="transmembrane region" description="Helical" evidence="1">
    <location>
        <begin position="12"/>
        <end position="31"/>
    </location>
</feature>
<accession>A0ABW1L936</accession>
<keyword evidence="1" id="KW-0472">Membrane</keyword>
<gene>
    <name evidence="3" type="ORF">ACFPYN_13865</name>
</gene>
<keyword evidence="1" id="KW-1133">Transmembrane helix</keyword>
<dbReference type="CDD" id="cd15787">
    <property type="entry name" value="YycH_N"/>
    <property type="match status" value="1"/>
</dbReference>
<keyword evidence="4" id="KW-1185">Reference proteome</keyword>
<name>A0ABW1L936_9BACL</name>
<dbReference type="Pfam" id="PF07435">
    <property type="entry name" value="YycH"/>
    <property type="match status" value="1"/>
</dbReference>
<evidence type="ECO:0000313" key="4">
    <source>
        <dbReference type="Proteomes" id="UP001596170"/>
    </source>
</evidence>
<evidence type="ECO:0000256" key="1">
    <source>
        <dbReference type="SAM" id="Phobius"/>
    </source>
</evidence>
<dbReference type="RefSeq" id="WP_377735007.1">
    <property type="nucleotide sequence ID" value="NZ_JBHSRI010000025.1"/>
</dbReference>
<feature type="domain" description="Regulatory protein YycH" evidence="2">
    <location>
        <begin position="7"/>
        <end position="429"/>
    </location>
</feature>
<keyword evidence="1" id="KW-0812">Transmembrane</keyword>
<protein>
    <submittedName>
        <fullName evidence="3">YycH family regulatory protein</fullName>
    </submittedName>
</protein>
<evidence type="ECO:0000259" key="2">
    <source>
        <dbReference type="Pfam" id="PF07435"/>
    </source>
</evidence>
<evidence type="ECO:0000313" key="3">
    <source>
        <dbReference type="EMBL" id="MFC6040510.1"/>
    </source>
</evidence>